<dbReference type="GO" id="GO:0005524">
    <property type="term" value="F:ATP binding"/>
    <property type="evidence" value="ECO:0007669"/>
    <property type="project" value="UniProtKB-KW"/>
</dbReference>
<evidence type="ECO:0000259" key="14">
    <source>
        <dbReference type="PROSITE" id="PS50109"/>
    </source>
</evidence>
<dbReference type="GO" id="GO:0000155">
    <property type="term" value="F:phosphorelay sensor kinase activity"/>
    <property type="evidence" value="ECO:0007669"/>
    <property type="project" value="InterPro"/>
</dbReference>
<dbReference type="SMART" id="SM01358">
    <property type="entry name" value="HBM"/>
    <property type="match status" value="1"/>
</dbReference>
<proteinExistence type="predicted"/>
<keyword evidence="6" id="KW-0547">Nucleotide-binding</keyword>
<dbReference type="CDD" id="cd17546">
    <property type="entry name" value="REC_hyHK_CKI1_RcsC-like"/>
    <property type="match status" value="1"/>
</dbReference>
<dbReference type="PROSITE" id="PS50110">
    <property type="entry name" value="RESPONSE_REGULATORY"/>
    <property type="match status" value="1"/>
</dbReference>
<keyword evidence="8" id="KW-0067">ATP-binding</keyword>
<keyword evidence="13" id="KW-1133">Transmembrane helix</keyword>
<dbReference type="InterPro" id="IPR005467">
    <property type="entry name" value="His_kinase_dom"/>
</dbReference>
<evidence type="ECO:0000256" key="1">
    <source>
        <dbReference type="ARBA" id="ARBA00000085"/>
    </source>
</evidence>
<dbReference type="OrthoDB" id="9810730at2"/>
<dbReference type="Proteomes" id="UP000184520">
    <property type="component" value="Unassembled WGS sequence"/>
</dbReference>
<evidence type="ECO:0000259" key="16">
    <source>
        <dbReference type="PROSITE" id="PS50885"/>
    </source>
</evidence>
<evidence type="ECO:0000256" key="5">
    <source>
        <dbReference type="ARBA" id="ARBA00022679"/>
    </source>
</evidence>
<dbReference type="STRING" id="634436.SAMN05216361_2249"/>
<evidence type="ECO:0000256" key="13">
    <source>
        <dbReference type="SAM" id="Phobius"/>
    </source>
</evidence>
<dbReference type="SUPFAM" id="SSF47384">
    <property type="entry name" value="Homodimeric domain of signal transducing histidine kinase"/>
    <property type="match status" value="1"/>
</dbReference>
<dbReference type="InterPro" id="IPR036097">
    <property type="entry name" value="HisK_dim/P_sf"/>
</dbReference>
<feature type="domain" description="Histidine kinase" evidence="14">
    <location>
        <begin position="387"/>
        <end position="611"/>
    </location>
</feature>
<evidence type="ECO:0000256" key="9">
    <source>
        <dbReference type="ARBA" id="ARBA00023012"/>
    </source>
</evidence>
<evidence type="ECO:0000256" key="11">
    <source>
        <dbReference type="ARBA" id="ARBA00068150"/>
    </source>
</evidence>
<dbReference type="PROSITE" id="PS50885">
    <property type="entry name" value="HAMP"/>
    <property type="match status" value="1"/>
</dbReference>
<evidence type="ECO:0000256" key="8">
    <source>
        <dbReference type="ARBA" id="ARBA00022840"/>
    </source>
</evidence>
<dbReference type="PANTHER" id="PTHR45339:SF1">
    <property type="entry name" value="HYBRID SIGNAL TRANSDUCTION HISTIDINE KINASE J"/>
    <property type="match status" value="1"/>
</dbReference>
<dbReference type="InterPro" id="IPR004358">
    <property type="entry name" value="Sig_transdc_His_kin-like_C"/>
</dbReference>
<dbReference type="Gene3D" id="3.40.50.2300">
    <property type="match status" value="1"/>
</dbReference>
<dbReference type="CDD" id="cd06225">
    <property type="entry name" value="HAMP"/>
    <property type="match status" value="1"/>
</dbReference>
<keyword evidence="18" id="KW-1185">Reference proteome</keyword>
<feature type="domain" description="Response regulatory" evidence="15">
    <location>
        <begin position="635"/>
        <end position="752"/>
    </location>
</feature>
<evidence type="ECO:0000256" key="3">
    <source>
        <dbReference type="ARBA" id="ARBA00012438"/>
    </source>
</evidence>
<dbReference type="Pfam" id="PF00072">
    <property type="entry name" value="Response_reg"/>
    <property type="match status" value="1"/>
</dbReference>
<evidence type="ECO:0000256" key="12">
    <source>
        <dbReference type="PROSITE-ProRule" id="PRU00169"/>
    </source>
</evidence>
<dbReference type="GO" id="GO:0016020">
    <property type="term" value="C:membrane"/>
    <property type="evidence" value="ECO:0007669"/>
    <property type="project" value="UniProtKB-SubCell"/>
</dbReference>
<keyword evidence="13" id="KW-0812">Transmembrane</keyword>
<feature type="domain" description="HAMP" evidence="16">
    <location>
        <begin position="316"/>
        <end position="369"/>
    </location>
</feature>
<dbReference type="InterPro" id="IPR003594">
    <property type="entry name" value="HATPase_dom"/>
</dbReference>
<evidence type="ECO:0000256" key="10">
    <source>
        <dbReference type="ARBA" id="ARBA00064003"/>
    </source>
</evidence>
<dbReference type="Pfam" id="PF00512">
    <property type="entry name" value="HisKA"/>
    <property type="match status" value="1"/>
</dbReference>
<dbReference type="Pfam" id="PF02518">
    <property type="entry name" value="HATPase_c"/>
    <property type="match status" value="1"/>
</dbReference>
<dbReference type="AlphaFoldDB" id="A0A1M5JV26"/>
<comment type="catalytic activity">
    <reaction evidence="1">
        <text>ATP + protein L-histidine = ADP + protein N-phospho-L-histidine.</text>
        <dbReference type="EC" id="2.7.13.3"/>
    </reaction>
</comment>
<evidence type="ECO:0000256" key="4">
    <source>
        <dbReference type="ARBA" id="ARBA00022553"/>
    </source>
</evidence>
<gene>
    <name evidence="17" type="ORF">SAMN05216361_2249</name>
</gene>
<dbReference type="InterPro" id="IPR003660">
    <property type="entry name" value="HAMP_dom"/>
</dbReference>
<dbReference type="RefSeq" id="WP_073322368.1">
    <property type="nucleotide sequence ID" value="NZ_FQWD01000003.1"/>
</dbReference>
<feature type="modified residue" description="4-aspartylphosphate" evidence="12">
    <location>
        <position position="685"/>
    </location>
</feature>
<feature type="transmembrane region" description="Helical" evidence="13">
    <location>
        <begin position="295"/>
        <end position="316"/>
    </location>
</feature>
<dbReference type="SUPFAM" id="SSF158472">
    <property type="entry name" value="HAMP domain-like"/>
    <property type="match status" value="1"/>
</dbReference>
<dbReference type="EC" id="2.7.13.3" evidence="3"/>
<dbReference type="CDD" id="cd00082">
    <property type="entry name" value="HisKA"/>
    <property type="match status" value="1"/>
</dbReference>
<dbReference type="SMART" id="SM00387">
    <property type="entry name" value="HATPase_c"/>
    <property type="match status" value="1"/>
</dbReference>
<evidence type="ECO:0000313" key="18">
    <source>
        <dbReference type="Proteomes" id="UP000184520"/>
    </source>
</evidence>
<protein>
    <recommendedName>
        <fullName evidence="11">Sensory/regulatory protein RpfC</fullName>
        <ecNumber evidence="3">2.7.13.3</ecNumber>
    </recommendedName>
</protein>
<keyword evidence="4 12" id="KW-0597">Phosphoprotein</keyword>
<organism evidence="17 18">
    <name type="scientific">Marisediminitalea aggregata</name>
    <dbReference type="NCBI Taxonomy" id="634436"/>
    <lineage>
        <taxon>Bacteria</taxon>
        <taxon>Pseudomonadati</taxon>
        <taxon>Pseudomonadota</taxon>
        <taxon>Gammaproteobacteria</taxon>
        <taxon>Alteromonadales</taxon>
        <taxon>Alteromonadaceae</taxon>
        <taxon>Marisediminitalea</taxon>
    </lineage>
</organism>
<dbReference type="Gene3D" id="6.10.340.10">
    <property type="match status" value="1"/>
</dbReference>
<keyword evidence="9" id="KW-0902">Two-component regulatory system</keyword>
<evidence type="ECO:0000256" key="6">
    <source>
        <dbReference type="ARBA" id="ARBA00022741"/>
    </source>
</evidence>
<dbReference type="CDD" id="cd16922">
    <property type="entry name" value="HATPase_EvgS-ArcB-TorS-like"/>
    <property type="match status" value="1"/>
</dbReference>
<sequence>MLSRLKSSIALKVSAVLAVFLLILAVNYGVLNNKIKQVDTSVSRILLISNNAIRVLEINKDIVDLQRNVSVFGQSGNAAILEKMKETHISIQQRLDVVKRNIVDPLVNEPINDMQLLVNRYGENLEVVQSLYEAKDVLIAKALPDTFIQGESLIQSLIQHAKGTDKTTASQALNAWYQMNQSANLFLTQRQFKQRRAVNAAIAQMRSTVGTFSDGFAREHQTELDTLLQLGSDYQQEFGQGVQAIRNYLSLVNVVMAGDAVEFTIQANKLRERSLDLLANIKQQGEQAVSVTQRLIQLSVVVGLTLFIIFGLFFHLHITSAIKRLTESFQSFRSGNLTAPIHDTHRLDEIGLLAGAAQRFRAVSEDLLDAKKEAENTSKIKSEFLANMSHEIRTPMNGILGMVGLLSKTKLAAEQKEMLDIIDSSGKSLLVILNDILDFSKIDSGKIRLEHAPFDLFKMLIELNHLFKPLATERGIDFSVPRLDSLDQQYFVGDVTRIKQVLINLLSNAVKFTSQGSVSLEVIQHDLDEEYQEINVSFAVIDTGIGIEPDQVNLLFDAFSQADSSITRRFGGTGLGLSISNKLLLLMGASLEVDSAPGEGSRFSFDLTLPISTAERKLDLRQSDRTTFNFDGGKQVLIAEDNEINQLVVKAMLRNFGLTNIAMANNGKEAVEYCKSNHVDVIFMDMQMPEMDGLEATRKIRRLPNHNRTPIIALTANVLPEDSAACLSAGMNHFLTKPIDEDALRQALEGIA</sequence>
<dbReference type="FunFam" id="1.10.287.130:FF:000002">
    <property type="entry name" value="Two-component osmosensing histidine kinase"/>
    <property type="match status" value="1"/>
</dbReference>
<dbReference type="Gene3D" id="3.30.565.10">
    <property type="entry name" value="Histidine kinase-like ATPase, C-terminal domain"/>
    <property type="match status" value="1"/>
</dbReference>
<evidence type="ECO:0000256" key="2">
    <source>
        <dbReference type="ARBA" id="ARBA00004370"/>
    </source>
</evidence>
<dbReference type="InterPro" id="IPR003661">
    <property type="entry name" value="HisK_dim/P_dom"/>
</dbReference>
<accession>A0A1M5JV26</accession>
<evidence type="ECO:0000259" key="15">
    <source>
        <dbReference type="PROSITE" id="PS50110"/>
    </source>
</evidence>
<dbReference type="FunFam" id="3.30.565.10:FF:000010">
    <property type="entry name" value="Sensor histidine kinase RcsC"/>
    <property type="match status" value="1"/>
</dbReference>
<comment type="subunit">
    <text evidence="10">At low DSF concentrations, interacts with RpfF.</text>
</comment>
<dbReference type="InterPro" id="IPR001789">
    <property type="entry name" value="Sig_transdc_resp-reg_receiver"/>
</dbReference>
<dbReference type="EMBL" id="FQWD01000003">
    <property type="protein sequence ID" value="SHG43833.1"/>
    <property type="molecule type" value="Genomic_DNA"/>
</dbReference>
<keyword evidence="5" id="KW-0808">Transferase</keyword>
<dbReference type="PANTHER" id="PTHR45339">
    <property type="entry name" value="HYBRID SIGNAL TRANSDUCTION HISTIDINE KINASE J"/>
    <property type="match status" value="1"/>
</dbReference>
<dbReference type="InterPro" id="IPR032255">
    <property type="entry name" value="HBM"/>
</dbReference>
<dbReference type="SUPFAM" id="SSF52172">
    <property type="entry name" value="CheY-like"/>
    <property type="match status" value="1"/>
</dbReference>
<keyword evidence="7 17" id="KW-0418">Kinase</keyword>
<dbReference type="Gene3D" id="1.10.287.130">
    <property type="match status" value="1"/>
</dbReference>
<dbReference type="Pfam" id="PF00672">
    <property type="entry name" value="HAMP"/>
    <property type="match status" value="1"/>
</dbReference>
<dbReference type="PRINTS" id="PR00344">
    <property type="entry name" value="BCTRLSENSOR"/>
</dbReference>
<dbReference type="SMART" id="SM00448">
    <property type="entry name" value="REC"/>
    <property type="match status" value="1"/>
</dbReference>
<evidence type="ECO:0000313" key="17">
    <source>
        <dbReference type="EMBL" id="SHG43833.1"/>
    </source>
</evidence>
<dbReference type="InterPro" id="IPR036890">
    <property type="entry name" value="HATPase_C_sf"/>
</dbReference>
<comment type="subcellular location">
    <subcellularLocation>
        <location evidence="2">Membrane</location>
    </subcellularLocation>
</comment>
<dbReference type="SUPFAM" id="SSF55874">
    <property type="entry name" value="ATPase domain of HSP90 chaperone/DNA topoisomerase II/histidine kinase"/>
    <property type="match status" value="1"/>
</dbReference>
<dbReference type="InterPro" id="IPR011006">
    <property type="entry name" value="CheY-like_superfamily"/>
</dbReference>
<keyword evidence="13" id="KW-0472">Membrane</keyword>
<evidence type="ECO:0000256" key="7">
    <source>
        <dbReference type="ARBA" id="ARBA00022777"/>
    </source>
</evidence>
<dbReference type="SMART" id="SM00388">
    <property type="entry name" value="HisKA"/>
    <property type="match status" value="1"/>
</dbReference>
<dbReference type="PROSITE" id="PS50109">
    <property type="entry name" value="HIS_KIN"/>
    <property type="match status" value="1"/>
</dbReference>
<name>A0A1M5JV26_9ALTE</name>
<reference evidence="18" key="1">
    <citation type="submission" date="2016-11" db="EMBL/GenBank/DDBJ databases">
        <authorList>
            <person name="Varghese N."/>
            <person name="Submissions S."/>
        </authorList>
    </citation>
    <scope>NUCLEOTIDE SEQUENCE [LARGE SCALE GENOMIC DNA]</scope>
    <source>
        <strain evidence="18">CGMCC 1.8995</strain>
    </source>
</reference>